<dbReference type="RefSeq" id="WP_008870911.1">
    <property type="nucleotide sequence ID" value="NZ_ACJN02000003.1"/>
</dbReference>
<proteinExistence type="inferred from homology"/>
<evidence type="ECO:0000256" key="5">
    <source>
        <dbReference type="ARBA" id="ARBA00022679"/>
    </source>
</evidence>
<comment type="subcellular location">
    <subcellularLocation>
        <location evidence="10">Cytoplasm</location>
    </subcellularLocation>
</comment>
<dbReference type="EC" id="2.1.1.74" evidence="10"/>
<sequence>MNQSIAIIGGGLAGCEAALQLARQGVWVTIFEMKPQKYSPAHESQSLGELVCSNSFRSMEPVTGVGLLQQEMHRLGSLVMEAALMHRVPAGKALAVDRDRFAQHLTSRVEEHEFIRVHRREIQDLDDPELQGFDAVILSAGPLISDPLAQSLFRVIGAQDLYFYDAIAPIVSAESIDYDKAFWGSRYRPEDDDYLNCPMSEEEYYRFYHELVGAEKVPARDFEEEKHFQGCMPIEAMAEKGELTMAFGPLKPVGLVNPRTGEQPFAVVQLRAENLEKTAFNLVGFQTRLKLGEQKRVFSMIPGLENAEFLRLGSMHRNTFVNAPQVLTRNLELKARPGVYLAGQISGVEGYLESAACGLWLGLRLGLEARGIDPPAPPRDTALGALMNHLQSDARYFQPSNIHFGLFPPLKARAKKARRKELHAQRAQESFDKWLSRLGAIQ</sequence>
<evidence type="ECO:0000313" key="13">
    <source>
        <dbReference type="Proteomes" id="UP000005496"/>
    </source>
</evidence>
<dbReference type="GO" id="GO:0005829">
    <property type="term" value="C:cytosol"/>
    <property type="evidence" value="ECO:0007669"/>
    <property type="project" value="TreeGrafter"/>
</dbReference>
<dbReference type="EMBL" id="ACJN02000003">
    <property type="protein sequence ID" value="EFI33561.1"/>
    <property type="molecule type" value="Genomic_DNA"/>
</dbReference>
<name>D6SS95_9BACT</name>
<protein>
    <recommendedName>
        <fullName evidence="10">Methylenetetrahydrofolate--tRNA-(uracil-5-)-methyltransferase TrmFO</fullName>
        <ecNumber evidence="10">2.1.1.74</ecNumber>
    </recommendedName>
    <alternativeName>
        <fullName evidence="10">Folate-dependent tRNA (uracil-5-)-methyltransferase</fullName>
    </alternativeName>
    <alternativeName>
        <fullName evidence="10">Folate-dependent tRNA(M-5-U54)-methyltransferase</fullName>
    </alternativeName>
</protein>
<dbReference type="eggNOG" id="COG1206">
    <property type="taxonomic scope" value="Bacteria"/>
</dbReference>
<evidence type="ECO:0000256" key="4">
    <source>
        <dbReference type="ARBA" id="ARBA00022630"/>
    </source>
</evidence>
<evidence type="ECO:0000256" key="7">
    <source>
        <dbReference type="ARBA" id="ARBA00022827"/>
    </source>
</evidence>
<evidence type="ECO:0000256" key="3">
    <source>
        <dbReference type="ARBA" id="ARBA00022603"/>
    </source>
</evidence>
<evidence type="ECO:0000256" key="1">
    <source>
        <dbReference type="ARBA" id="ARBA00001974"/>
    </source>
</evidence>
<feature type="domain" description="MnmG N-terminal" evidence="11">
    <location>
        <begin position="5"/>
        <end position="371"/>
    </location>
</feature>
<keyword evidence="8 10" id="KW-0521">NADP</keyword>
<organism evidence="12 13">
    <name type="scientific">Desulfonatronospira thiodismutans ASO3-1</name>
    <dbReference type="NCBI Taxonomy" id="555779"/>
    <lineage>
        <taxon>Bacteria</taxon>
        <taxon>Pseudomonadati</taxon>
        <taxon>Thermodesulfobacteriota</taxon>
        <taxon>Desulfovibrionia</taxon>
        <taxon>Desulfovibrionales</taxon>
        <taxon>Desulfonatronovibrionaceae</taxon>
        <taxon>Desulfonatronospira</taxon>
    </lineage>
</organism>
<dbReference type="GO" id="GO:0047151">
    <property type="term" value="F:tRNA (uracil(54)-C5)-methyltransferase activity, 5,10-methylenetetrahydrofolate-dependent"/>
    <property type="evidence" value="ECO:0007669"/>
    <property type="project" value="UniProtKB-UniRule"/>
</dbReference>
<evidence type="ECO:0000256" key="6">
    <source>
        <dbReference type="ARBA" id="ARBA00022694"/>
    </source>
</evidence>
<comment type="function">
    <text evidence="10">Catalyzes the folate-dependent formation of 5-methyl-uridine at position 54 (M-5-U54) in all tRNAs.</text>
</comment>
<keyword evidence="13" id="KW-1185">Reference proteome</keyword>
<dbReference type="GO" id="GO:0030488">
    <property type="term" value="P:tRNA methylation"/>
    <property type="evidence" value="ECO:0007669"/>
    <property type="project" value="TreeGrafter"/>
</dbReference>
<keyword evidence="3 10" id="KW-0489">Methyltransferase</keyword>
<comment type="caution">
    <text evidence="12">The sequence shown here is derived from an EMBL/GenBank/DDBJ whole genome shotgun (WGS) entry which is preliminary data.</text>
</comment>
<dbReference type="NCBIfam" id="NF003739">
    <property type="entry name" value="PRK05335.1"/>
    <property type="match status" value="1"/>
</dbReference>
<accession>D6SS95</accession>
<comment type="similarity">
    <text evidence="10">Belongs to the MnmG family. TrmFO subfamily.</text>
</comment>
<feature type="binding site" evidence="10">
    <location>
        <begin position="9"/>
        <end position="14"/>
    </location>
    <ligand>
        <name>FAD</name>
        <dbReference type="ChEBI" id="CHEBI:57692"/>
    </ligand>
</feature>
<keyword evidence="9 10" id="KW-0520">NAD</keyword>
<dbReference type="NCBIfam" id="TIGR00137">
    <property type="entry name" value="gid_trmFO"/>
    <property type="match status" value="1"/>
</dbReference>
<keyword evidence="5 10" id="KW-0808">Transferase</keyword>
<dbReference type="GO" id="GO:0050660">
    <property type="term" value="F:flavin adenine dinucleotide binding"/>
    <property type="evidence" value="ECO:0007669"/>
    <property type="project" value="UniProtKB-UniRule"/>
</dbReference>
<dbReference type="InterPro" id="IPR004417">
    <property type="entry name" value="TrmFO"/>
</dbReference>
<evidence type="ECO:0000256" key="10">
    <source>
        <dbReference type="HAMAP-Rule" id="MF_01037"/>
    </source>
</evidence>
<evidence type="ECO:0000259" key="11">
    <source>
        <dbReference type="Pfam" id="PF01134"/>
    </source>
</evidence>
<dbReference type="PANTHER" id="PTHR11806:SF2">
    <property type="entry name" value="METHYLENETETRAHYDROFOLATE--TRNA-(URACIL-5-)-METHYLTRANSFERASE TRMFO"/>
    <property type="match status" value="1"/>
</dbReference>
<dbReference type="Proteomes" id="UP000005496">
    <property type="component" value="Unassembled WGS sequence"/>
</dbReference>
<gene>
    <name evidence="10" type="primary">trmFO</name>
    <name evidence="12" type="ORF">Dthio_PD0895</name>
</gene>
<dbReference type="PANTHER" id="PTHR11806">
    <property type="entry name" value="GLUCOSE INHIBITED DIVISION PROTEIN A"/>
    <property type="match status" value="1"/>
</dbReference>
<comment type="catalytic activity">
    <reaction evidence="10">
        <text>uridine(54) in tRNA + (6R)-5,10-methylene-5,6,7,8-tetrahydrofolate + NADPH + H(+) = 5-methyluridine(54) in tRNA + (6S)-5,6,7,8-tetrahydrofolate + NADP(+)</text>
        <dbReference type="Rhea" id="RHEA:62372"/>
        <dbReference type="Rhea" id="RHEA-COMP:10167"/>
        <dbReference type="Rhea" id="RHEA-COMP:10193"/>
        <dbReference type="ChEBI" id="CHEBI:15378"/>
        <dbReference type="ChEBI" id="CHEBI:15636"/>
        <dbReference type="ChEBI" id="CHEBI:57453"/>
        <dbReference type="ChEBI" id="CHEBI:57783"/>
        <dbReference type="ChEBI" id="CHEBI:58349"/>
        <dbReference type="ChEBI" id="CHEBI:65315"/>
        <dbReference type="ChEBI" id="CHEBI:74447"/>
        <dbReference type="EC" id="2.1.1.74"/>
    </reaction>
</comment>
<evidence type="ECO:0000313" key="12">
    <source>
        <dbReference type="EMBL" id="EFI33561.1"/>
    </source>
</evidence>
<keyword evidence="4 10" id="KW-0285">Flavoprotein</keyword>
<dbReference type="InterPro" id="IPR040131">
    <property type="entry name" value="MnmG_N"/>
</dbReference>
<evidence type="ECO:0000256" key="9">
    <source>
        <dbReference type="ARBA" id="ARBA00023027"/>
    </source>
</evidence>
<comment type="cofactor">
    <cofactor evidence="1 10">
        <name>FAD</name>
        <dbReference type="ChEBI" id="CHEBI:57692"/>
    </cofactor>
</comment>
<dbReference type="Gene3D" id="3.50.50.60">
    <property type="entry name" value="FAD/NAD(P)-binding domain"/>
    <property type="match status" value="2"/>
</dbReference>
<dbReference type="OrthoDB" id="9803114at2"/>
<dbReference type="Pfam" id="PF01134">
    <property type="entry name" value="GIDA"/>
    <property type="match status" value="1"/>
</dbReference>
<keyword evidence="2 10" id="KW-0963">Cytoplasm</keyword>
<evidence type="ECO:0000256" key="2">
    <source>
        <dbReference type="ARBA" id="ARBA00022490"/>
    </source>
</evidence>
<dbReference type="InterPro" id="IPR036188">
    <property type="entry name" value="FAD/NAD-bd_sf"/>
</dbReference>
<comment type="catalytic activity">
    <reaction evidence="10">
        <text>uridine(54) in tRNA + (6R)-5,10-methylene-5,6,7,8-tetrahydrofolate + NADH + H(+) = 5-methyluridine(54) in tRNA + (6S)-5,6,7,8-tetrahydrofolate + NAD(+)</text>
        <dbReference type="Rhea" id="RHEA:16873"/>
        <dbReference type="Rhea" id="RHEA-COMP:10167"/>
        <dbReference type="Rhea" id="RHEA-COMP:10193"/>
        <dbReference type="ChEBI" id="CHEBI:15378"/>
        <dbReference type="ChEBI" id="CHEBI:15636"/>
        <dbReference type="ChEBI" id="CHEBI:57453"/>
        <dbReference type="ChEBI" id="CHEBI:57540"/>
        <dbReference type="ChEBI" id="CHEBI:57945"/>
        <dbReference type="ChEBI" id="CHEBI:65315"/>
        <dbReference type="ChEBI" id="CHEBI:74447"/>
        <dbReference type="EC" id="2.1.1.74"/>
    </reaction>
</comment>
<keyword evidence="7 10" id="KW-0274">FAD</keyword>
<dbReference type="AlphaFoldDB" id="D6SS95"/>
<dbReference type="InterPro" id="IPR002218">
    <property type="entry name" value="MnmG-rel"/>
</dbReference>
<dbReference type="GO" id="GO:0002098">
    <property type="term" value="P:tRNA wobble uridine modification"/>
    <property type="evidence" value="ECO:0007669"/>
    <property type="project" value="TreeGrafter"/>
</dbReference>
<keyword evidence="6 10" id="KW-0819">tRNA processing</keyword>
<reference evidence="12" key="1">
    <citation type="submission" date="2010-05" db="EMBL/GenBank/DDBJ databases">
        <title>The draft genome of Desulfonatronospira thiodismutans ASO3-1.</title>
        <authorList>
            <consortium name="US DOE Joint Genome Institute (JGI-PGF)"/>
            <person name="Lucas S."/>
            <person name="Copeland A."/>
            <person name="Lapidus A."/>
            <person name="Cheng J.-F."/>
            <person name="Bruce D."/>
            <person name="Goodwin L."/>
            <person name="Pitluck S."/>
            <person name="Chertkov O."/>
            <person name="Brettin T."/>
            <person name="Detter J.C."/>
            <person name="Han C."/>
            <person name="Land M.L."/>
            <person name="Hauser L."/>
            <person name="Kyrpides N."/>
            <person name="Mikhailova N."/>
            <person name="Muyzer G."/>
            <person name="Woyke T."/>
        </authorList>
    </citation>
    <scope>NUCLEOTIDE SEQUENCE [LARGE SCALE GENOMIC DNA]</scope>
    <source>
        <strain evidence="12">ASO3-1</strain>
    </source>
</reference>
<evidence type="ECO:0000256" key="8">
    <source>
        <dbReference type="ARBA" id="ARBA00022857"/>
    </source>
</evidence>
<dbReference type="SUPFAM" id="SSF51905">
    <property type="entry name" value="FAD/NAD(P)-binding domain"/>
    <property type="match status" value="1"/>
</dbReference>
<dbReference type="HAMAP" id="MF_01037">
    <property type="entry name" value="TrmFO"/>
    <property type="match status" value="1"/>
</dbReference>